<feature type="transmembrane region" description="Helical" evidence="13">
    <location>
        <begin position="510"/>
        <end position="535"/>
    </location>
</feature>
<dbReference type="Pfam" id="PF14849">
    <property type="entry name" value="YidC_periplas"/>
    <property type="match status" value="1"/>
</dbReference>
<dbReference type="CDD" id="cd20070">
    <property type="entry name" value="5TM_YidC_Alb3"/>
    <property type="match status" value="1"/>
</dbReference>
<dbReference type="PRINTS" id="PR00701">
    <property type="entry name" value="60KDINNERMP"/>
</dbReference>
<organism evidence="17 18">
    <name type="scientific">Pigmentiphaga aceris</name>
    <dbReference type="NCBI Taxonomy" id="1940612"/>
    <lineage>
        <taxon>Bacteria</taxon>
        <taxon>Pseudomonadati</taxon>
        <taxon>Pseudomonadota</taxon>
        <taxon>Betaproteobacteria</taxon>
        <taxon>Burkholderiales</taxon>
        <taxon>Alcaligenaceae</taxon>
        <taxon>Pigmentiphaga</taxon>
    </lineage>
</organism>
<dbReference type="GO" id="GO:0015031">
    <property type="term" value="P:protein transport"/>
    <property type="evidence" value="ECO:0007669"/>
    <property type="project" value="UniProtKB-KW"/>
</dbReference>
<feature type="domain" description="Membrane insertase YidC/Oxa/ALB C-terminal" evidence="15">
    <location>
        <begin position="371"/>
        <end position="549"/>
    </location>
</feature>
<dbReference type="OrthoDB" id="9780552at2"/>
<evidence type="ECO:0000256" key="3">
    <source>
        <dbReference type="ARBA" id="ARBA00015325"/>
    </source>
</evidence>
<dbReference type="CDD" id="cd19961">
    <property type="entry name" value="EcYidC-like_peri"/>
    <property type="match status" value="1"/>
</dbReference>
<dbReference type="GO" id="GO:0032977">
    <property type="term" value="F:membrane insertase activity"/>
    <property type="evidence" value="ECO:0007669"/>
    <property type="project" value="InterPro"/>
</dbReference>
<evidence type="ECO:0000256" key="7">
    <source>
        <dbReference type="ARBA" id="ARBA00022927"/>
    </source>
</evidence>
<keyword evidence="6 13" id="KW-0812">Transmembrane</keyword>
<keyword evidence="9 13" id="KW-0472">Membrane</keyword>
<dbReference type="NCBIfam" id="NF002352">
    <property type="entry name" value="PRK01318.1-3"/>
    <property type="match status" value="1"/>
</dbReference>
<protein>
    <recommendedName>
        <fullName evidence="3 13">Membrane protein insertase YidC</fullName>
    </recommendedName>
    <alternativeName>
        <fullName evidence="12 13">Foldase YidC</fullName>
    </alternativeName>
    <alternativeName>
        <fullName evidence="11 13">Membrane integrase YidC</fullName>
    </alternativeName>
    <alternativeName>
        <fullName evidence="13">Membrane protein YidC</fullName>
    </alternativeName>
</protein>
<keyword evidence="7 13" id="KW-0653">Protein transport</keyword>
<feature type="compositionally biased region" description="Low complexity" evidence="14">
    <location>
        <begin position="34"/>
        <end position="71"/>
    </location>
</feature>
<dbReference type="InterPro" id="IPR001708">
    <property type="entry name" value="YidC/ALB3/OXA1/COX18"/>
</dbReference>
<dbReference type="InterPro" id="IPR019998">
    <property type="entry name" value="Membr_insert_YidC"/>
</dbReference>
<evidence type="ECO:0000256" key="13">
    <source>
        <dbReference type="HAMAP-Rule" id="MF_01810"/>
    </source>
</evidence>
<evidence type="ECO:0000256" key="9">
    <source>
        <dbReference type="ARBA" id="ARBA00023136"/>
    </source>
</evidence>
<keyword evidence="4 13" id="KW-0813">Transport</keyword>
<evidence type="ECO:0000256" key="8">
    <source>
        <dbReference type="ARBA" id="ARBA00022989"/>
    </source>
</evidence>
<dbReference type="InterPro" id="IPR038221">
    <property type="entry name" value="YidC_periplasmic_sf"/>
</dbReference>
<evidence type="ECO:0000256" key="10">
    <source>
        <dbReference type="ARBA" id="ARBA00023186"/>
    </source>
</evidence>
<comment type="similarity">
    <text evidence="2 13">Belongs to the OXA1/ALB3/YidC family. Type 1 subfamily.</text>
</comment>
<sequence length="556" mass="60722">MDMKRTILWMIFSLSLLFLWDGWQKHNGKPSLFGGTPAQTAPAASGAAAPGGADNSVPAGTPGSAPASAQAVPGSTVAPAAAAETVVVTTDVLRLTFDTVGAQIIKAELLNQPSIEDPKQPMVLLDRSAARTYLAQTGVIGAPAGASFPTHQTPFRVTSTPRALEGEALDVVFEAESNGLKVVKTYTLRKSRYDVGVRHDMANATANPLAPSLYYQITRDGTPPPGESKFYSTFTGPAVYSDETKFQKVSFSDIEKNKAQYTKQSNSGWVGMVQHYFATAWVPPQGAARTYDLTHLSNNLFAVRAIQPVGDIAPGTATSVDSRLWIGPQDQRAMAEVAPGLELVVDYGVLTIIAKPLFKLMTWLHSVLLNWGWTIVALTFLIKAAFYPLSAASYRSMARMKLVAPRLTALREKYGDDRQKLNTAMMELYRTEKINPLGGCLPVVIQIPVFISLYWVLLASVEMRNAPWIGWIHDLAAPDPFFILPAIMMGTMFLQMKLNPTPPDPVQAKVMMVMPLVFGGMMFFFPSGLVLYWVVNNTLSIAQQWSITRRMEAKKA</sequence>
<comment type="subunit">
    <text evidence="13">Interacts with the Sec translocase complex via SecD. Specifically interacts with transmembrane segments of nascent integral membrane proteins during membrane integration.</text>
</comment>
<evidence type="ECO:0000313" key="18">
    <source>
        <dbReference type="Proteomes" id="UP000325161"/>
    </source>
</evidence>
<evidence type="ECO:0000259" key="15">
    <source>
        <dbReference type="Pfam" id="PF02096"/>
    </source>
</evidence>
<dbReference type="Gene3D" id="2.70.98.90">
    <property type="match status" value="1"/>
</dbReference>
<comment type="caution">
    <text evidence="13">Lacks conserved residue(s) required for the propagation of feature annotation.</text>
</comment>
<keyword evidence="18" id="KW-1185">Reference proteome</keyword>
<dbReference type="EMBL" id="CP043046">
    <property type="protein sequence ID" value="QEI09025.1"/>
    <property type="molecule type" value="Genomic_DNA"/>
</dbReference>
<dbReference type="HAMAP" id="MF_01810">
    <property type="entry name" value="YidC_type1"/>
    <property type="match status" value="1"/>
</dbReference>
<evidence type="ECO:0000256" key="1">
    <source>
        <dbReference type="ARBA" id="ARBA00004429"/>
    </source>
</evidence>
<dbReference type="NCBIfam" id="TIGR03593">
    <property type="entry name" value="yidC_nterm"/>
    <property type="match status" value="1"/>
</dbReference>
<feature type="region of interest" description="Disordered" evidence="14">
    <location>
        <begin position="31"/>
        <end position="71"/>
    </location>
</feature>
<feature type="transmembrane region" description="Helical" evidence="13">
    <location>
        <begin position="371"/>
        <end position="392"/>
    </location>
</feature>
<evidence type="ECO:0000256" key="14">
    <source>
        <dbReference type="SAM" id="MobiDB-lite"/>
    </source>
</evidence>
<gene>
    <name evidence="13 17" type="primary">yidC</name>
    <name evidence="17" type="ORF">FXN63_26640</name>
</gene>
<evidence type="ECO:0000256" key="5">
    <source>
        <dbReference type="ARBA" id="ARBA00022475"/>
    </source>
</evidence>
<dbReference type="InterPro" id="IPR047196">
    <property type="entry name" value="YidC_ALB_C"/>
</dbReference>
<dbReference type="InterPro" id="IPR028055">
    <property type="entry name" value="YidC/Oxa/ALB_C"/>
</dbReference>
<comment type="function">
    <text evidence="13">Required for the insertion and/or proper folding and/or complex formation of integral membrane proteins into the membrane. Involved in integration of membrane proteins that insert both dependently and independently of the Sec translocase complex, as well as at least some lipoproteins. Aids folding of multispanning membrane proteins.</text>
</comment>
<evidence type="ECO:0000259" key="16">
    <source>
        <dbReference type="Pfam" id="PF14849"/>
    </source>
</evidence>
<dbReference type="PANTHER" id="PTHR12428">
    <property type="entry name" value="OXA1"/>
    <property type="match status" value="1"/>
</dbReference>
<accession>A0A5C0B447</accession>
<proteinExistence type="inferred from homology"/>
<dbReference type="AlphaFoldDB" id="A0A5C0B447"/>
<evidence type="ECO:0000256" key="11">
    <source>
        <dbReference type="ARBA" id="ARBA00033245"/>
    </source>
</evidence>
<keyword evidence="8 13" id="KW-1133">Transmembrane helix</keyword>
<feature type="domain" description="Membrane insertase YidC N-terminal" evidence="16">
    <location>
        <begin position="86"/>
        <end position="360"/>
    </location>
</feature>
<dbReference type="PRINTS" id="PR01900">
    <property type="entry name" value="YIDCPROTEIN"/>
</dbReference>
<reference evidence="17 18" key="1">
    <citation type="submission" date="2019-08" db="EMBL/GenBank/DDBJ databases">
        <title>Amphibian skin-associated Pigmentiphaga: genome sequence and occurrence across geography and hosts.</title>
        <authorList>
            <person name="Bletz M.C."/>
            <person name="Bunk B."/>
            <person name="Sproeer C."/>
            <person name="Biwer P."/>
            <person name="Reiter S."/>
            <person name="Rabemananjara F.C.E."/>
            <person name="Schulz S."/>
            <person name="Overmann J."/>
            <person name="Vences M."/>
        </authorList>
    </citation>
    <scope>NUCLEOTIDE SEQUENCE [LARGE SCALE GENOMIC DNA]</scope>
    <source>
        <strain evidence="17 18">Mada1488</strain>
    </source>
</reference>
<dbReference type="Proteomes" id="UP000325161">
    <property type="component" value="Chromosome"/>
</dbReference>
<feature type="transmembrane region" description="Helical" evidence="13">
    <location>
        <begin position="440"/>
        <end position="461"/>
    </location>
</feature>
<evidence type="ECO:0000256" key="12">
    <source>
        <dbReference type="ARBA" id="ARBA00033342"/>
    </source>
</evidence>
<dbReference type="NCBIfam" id="NF002353">
    <property type="entry name" value="PRK01318.1-4"/>
    <property type="match status" value="1"/>
</dbReference>
<comment type="subcellular location">
    <subcellularLocation>
        <location evidence="1">Cell inner membrane</location>
        <topology evidence="1">Multi-pass membrane protein</topology>
    </subcellularLocation>
    <subcellularLocation>
        <location evidence="13">Cell membrane</location>
        <topology evidence="13">Multi-pass membrane protein</topology>
    </subcellularLocation>
</comment>
<dbReference type="KEGG" id="pacr:FXN63_26640"/>
<evidence type="ECO:0000256" key="6">
    <source>
        <dbReference type="ARBA" id="ARBA00022692"/>
    </source>
</evidence>
<evidence type="ECO:0000256" key="2">
    <source>
        <dbReference type="ARBA" id="ARBA00010527"/>
    </source>
</evidence>
<keyword evidence="5 13" id="KW-1003">Cell membrane</keyword>
<dbReference type="RefSeq" id="WP_148818744.1">
    <property type="nucleotide sequence ID" value="NZ_CP043046.1"/>
</dbReference>
<dbReference type="InterPro" id="IPR028053">
    <property type="entry name" value="Membr_insert_YidC_N"/>
</dbReference>
<dbReference type="Pfam" id="PF02096">
    <property type="entry name" value="60KD_IMP"/>
    <property type="match status" value="1"/>
</dbReference>
<dbReference type="NCBIfam" id="TIGR03592">
    <property type="entry name" value="yidC_oxa1_cterm"/>
    <property type="match status" value="1"/>
</dbReference>
<evidence type="ECO:0000256" key="4">
    <source>
        <dbReference type="ARBA" id="ARBA00022448"/>
    </source>
</evidence>
<dbReference type="GO" id="GO:0005886">
    <property type="term" value="C:plasma membrane"/>
    <property type="evidence" value="ECO:0007669"/>
    <property type="project" value="UniProtKB-SubCell"/>
</dbReference>
<dbReference type="GO" id="GO:0051205">
    <property type="term" value="P:protein insertion into membrane"/>
    <property type="evidence" value="ECO:0007669"/>
    <property type="project" value="TreeGrafter"/>
</dbReference>
<dbReference type="PANTHER" id="PTHR12428:SF65">
    <property type="entry name" value="CYTOCHROME C OXIDASE ASSEMBLY PROTEIN COX18, MITOCHONDRIAL"/>
    <property type="match status" value="1"/>
</dbReference>
<evidence type="ECO:0000313" key="17">
    <source>
        <dbReference type="EMBL" id="QEI09025.1"/>
    </source>
</evidence>
<name>A0A5C0B447_9BURK</name>
<keyword evidence="10 13" id="KW-0143">Chaperone</keyword>